<dbReference type="PANTHER" id="PTHR33495">
    <property type="entry name" value="ANTI-SIGMA FACTOR ANTAGONIST TM_1081-RELATED-RELATED"/>
    <property type="match status" value="1"/>
</dbReference>
<name>A0A917BZA5_9PROT</name>
<dbReference type="GO" id="GO:0043856">
    <property type="term" value="F:anti-sigma factor antagonist activity"/>
    <property type="evidence" value="ECO:0007669"/>
    <property type="project" value="InterPro"/>
</dbReference>
<dbReference type="SUPFAM" id="SSF52091">
    <property type="entry name" value="SpoIIaa-like"/>
    <property type="match status" value="1"/>
</dbReference>
<evidence type="ECO:0000256" key="2">
    <source>
        <dbReference type="RuleBase" id="RU003749"/>
    </source>
</evidence>
<dbReference type="PANTHER" id="PTHR33495:SF2">
    <property type="entry name" value="ANTI-SIGMA FACTOR ANTAGONIST TM_1081-RELATED"/>
    <property type="match status" value="1"/>
</dbReference>
<dbReference type="NCBIfam" id="TIGR00377">
    <property type="entry name" value="ant_ant_sig"/>
    <property type="match status" value="1"/>
</dbReference>
<protein>
    <recommendedName>
        <fullName evidence="2">Anti-sigma factor antagonist</fullName>
    </recommendedName>
</protein>
<dbReference type="PROSITE" id="PS50801">
    <property type="entry name" value="STAS"/>
    <property type="match status" value="1"/>
</dbReference>
<dbReference type="EMBL" id="BMHV01000008">
    <property type="protein sequence ID" value="GGF61282.1"/>
    <property type="molecule type" value="Genomic_DNA"/>
</dbReference>
<dbReference type="InterPro" id="IPR002645">
    <property type="entry name" value="STAS_dom"/>
</dbReference>
<evidence type="ECO:0000259" key="3">
    <source>
        <dbReference type="PROSITE" id="PS50801"/>
    </source>
</evidence>
<gene>
    <name evidence="4" type="primary">spoIIAA</name>
    <name evidence="4" type="ORF">GCM10011332_13840</name>
</gene>
<accession>A0A917BZA5</accession>
<keyword evidence="5" id="KW-1185">Reference proteome</keyword>
<evidence type="ECO:0000256" key="1">
    <source>
        <dbReference type="ARBA" id="ARBA00009013"/>
    </source>
</evidence>
<comment type="similarity">
    <text evidence="1 2">Belongs to the anti-sigma-factor antagonist family.</text>
</comment>
<dbReference type="CDD" id="cd07043">
    <property type="entry name" value="STAS_anti-anti-sigma_factors"/>
    <property type="match status" value="1"/>
</dbReference>
<feature type="domain" description="STAS" evidence="3">
    <location>
        <begin position="1"/>
        <end position="109"/>
    </location>
</feature>
<comment type="caution">
    <text evidence="4">The sequence shown here is derived from an EMBL/GenBank/DDBJ whole genome shotgun (WGS) entry which is preliminary data.</text>
</comment>
<dbReference type="AlphaFoldDB" id="A0A917BZA5"/>
<proteinExistence type="inferred from homology"/>
<reference evidence="4" key="1">
    <citation type="journal article" date="2014" name="Int. J. Syst. Evol. Microbiol.">
        <title>Complete genome sequence of Corynebacterium casei LMG S-19264T (=DSM 44701T), isolated from a smear-ripened cheese.</title>
        <authorList>
            <consortium name="US DOE Joint Genome Institute (JGI-PGF)"/>
            <person name="Walter F."/>
            <person name="Albersmeier A."/>
            <person name="Kalinowski J."/>
            <person name="Ruckert C."/>
        </authorList>
    </citation>
    <scope>NUCLEOTIDE SEQUENCE</scope>
    <source>
        <strain evidence="4">CGMCC 1.15254</strain>
    </source>
</reference>
<dbReference type="InterPro" id="IPR003658">
    <property type="entry name" value="Anti-sigma_ant"/>
</dbReference>
<reference evidence="4" key="2">
    <citation type="submission" date="2020-09" db="EMBL/GenBank/DDBJ databases">
        <authorList>
            <person name="Sun Q."/>
            <person name="Zhou Y."/>
        </authorList>
    </citation>
    <scope>NUCLEOTIDE SEQUENCE</scope>
    <source>
        <strain evidence="4">CGMCC 1.15254</strain>
    </source>
</reference>
<organism evidence="4 5">
    <name type="scientific">Terasakiella brassicae</name>
    <dbReference type="NCBI Taxonomy" id="1634917"/>
    <lineage>
        <taxon>Bacteria</taxon>
        <taxon>Pseudomonadati</taxon>
        <taxon>Pseudomonadota</taxon>
        <taxon>Alphaproteobacteria</taxon>
        <taxon>Rhodospirillales</taxon>
        <taxon>Terasakiellaceae</taxon>
        <taxon>Terasakiella</taxon>
    </lineage>
</organism>
<dbReference type="Pfam" id="PF01740">
    <property type="entry name" value="STAS"/>
    <property type="match status" value="1"/>
</dbReference>
<evidence type="ECO:0000313" key="5">
    <source>
        <dbReference type="Proteomes" id="UP000632498"/>
    </source>
</evidence>
<dbReference type="InterPro" id="IPR036513">
    <property type="entry name" value="STAS_dom_sf"/>
</dbReference>
<dbReference type="Proteomes" id="UP000632498">
    <property type="component" value="Unassembled WGS sequence"/>
</dbReference>
<sequence>MKIETKEVNDIVIFELDGEVDLETSPTLRKNLLKHVNVGKSVIVGMNGVAYIDSSGIASLVEAYQTSRRNSSGFVLAAISDSAMRVLQLARLDKVFTIQATIDDAVRSLNS</sequence>
<evidence type="ECO:0000313" key="4">
    <source>
        <dbReference type="EMBL" id="GGF61282.1"/>
    </source>
</evidence>
<dbReference type="RefSeq" id="WP_188663171.1">
    <property type="nucleotide sequence ID" value="NZ_BMHV01000008.1"/>
</dbReference>
<dbReference type="Gene3D" id="3.30.750.24">
    <property type="entry name" value="STAS domain"/>
    <property type="match status" value="1"/>
</dbReference>